<accession>A0A1Y6C665</accession>
<evidence type="ECO:0000313" key="4">
    <source>
        <dbReference type="Proteomes" id="UP000192920"/>
    </source>
</evidence>
<reference evidence="4" key="1">
    <citation type="submission" date="2017-04" db="EMBL/GenBank/DDBJ databases">
        <authorList>
            <person name="Varghese N."/>
            <person name="Submissions S."/>
        </authorList>
    </citation>
    <scope>NUCLEOTIDE SEQUENCE [LARGE SCALE GENOMIC DNA]</scope>
    <source>
        <strain evidence="4">DSM 22618</strain>
    </source>
</reference>
<proteinExistence type="predicted"/>
<dbReference type="Pfam" id="PF13441">
    <property type="entry name" value="Gly-zipper_YMGG"/>
    <property type="match status" value="1"/>
</dbReference>
<protein>
    <recommendedName>
        <fullName evidence="2">YMGG-like Gly-zipper domain-containing protein</fullName>
    </recommendedName>
</protein>
<gene>
    <name evidence="3" type="ORF">SAMN02745746_02943</name>
</gene>
<organism evidence="3 4">
    <name type="scientific">Pseudogulbenkiania subflava DSM 22618</name>
    <dbReference type="NCBI Taxonomy" id="1123014"/>
    <lineage>
        <taxon>Bacteria</taxon>
        <taxon>Pseudomonadati</taxon>
        <taxon>Pseudomonadota</taxon>
        <taxon>Betaproteobacteria</taxon>
        <taxon>Neisseriales</taxon>
        <taxon>Chromobacteriaceae</taxon>
        <taxon>Pseudogulbenkiania</taxon>
    </lineage>
</organism>
<sequence>MLLKKWIAVLSLGLAATAAQAHSDAVLGGALGGAAGAVIGSSIGGRDGAIVGGALGAATGVAISQRPYYYEPAPVVYAPPRRVVVEEPVYVRPRPVIIERERYVDYGPGPYWAGRPGWRHHGWKHRGWERRDWEDD</sequence>
<feature type="signal peptide" evidence="1">
    <location>
        <begin position="1"/>
        <end position="21"/>
    </location>
</feature>
<feature type="domain" description="YMGG-like Gly-zipper" evidence="2">
    <location>
        <begin position="24"/>
        <end position="65"/>
    </location>
</feature>
<evidence type="ECO:0000259" key="2">
    <source>
        <dbReference type="Pfam" id="PF13441"/>
    </source>
</evidence>
<dbReference type="RefSeq" id="WP_085277074.1">
    <property type="nucleotide sequence ID" value="NZ_FXAG01000017.1"/>
</dbReference>
<name>A0A1Y6C665_9NEIS</name>
<dbReference type="EMBL" id="FXAG01000017">
    <property type="protein sequence ID" value="SMF38905.1"/>
    <property type="molecule type" value="Genomic_DNA"/>
</dbReference>
<keyword evidence="1" id="KW-0732">Signal</keyword>
<dbReference type="InterPro" id="IPR027367">
    <property type="entry name" value="Gly-zipper_YMGG"/>
</dbReference>
<feature type="chain" id="PRO_5012011955" description="YMGG-like Gly-zipper domain-containing protein" evidence="1">
    <location>
        <begin position="22"/>
        <end position="136"/>
    </location>
</feature>
<dbReference type="Proteomes" id="UP000192920">
    <property type="component" value="Unassembled WGS sequence"/>
</dbReference>
<evidence type="ECO:0000313" key="3">
    <source>
        <dbReference type="EMBL" id="SMF38905.1"/>
    </source>
</evidence>
<dbReference type="AlphaFoldDB" id="A0A1Y6C665"/>
<dbReference type="STRING" id="1123014.SAMN02745746_02943"/>
<keyword evidence="4" id="KW-1185">Reference proteome</keyword>
<evidence type="ECO:0000256" key="1">
    <source>
        <dbReference type="SAM" id="SignalP"/>
    </source>
</evidence>